<dbReference type="InterPro" id="IPR002350">
    <property type="entry name" value="Kazal_dom"/>
</dbReference>
<dbReference type="PANTHER" id="PTHR21312:SF28">
    <property type="entry name" value="OVOINHIBITOR-RELATED"/>
    <property type="match status" value="1"/>
</dbReference>
<dbReference type="Gene3D" id="3.30.60.30">
    <property type="match status" value="1"/>
</dbReference>
<evidence type="ECO:0000256" key="4">
    <source>
        <dbReference type="ARBA" id="ARBA00022900"/>
    </source>
</evidence>
<keyword evidence="8" id="KW-1185">Reference proteome</keyword>
<evidence type="ECO:0000256" key="3">
    <source>
        <dbReference type="ARBA" id="ARBA00022690"/>
    </source>
</evidence>
<keyword evidence="3" id="KW-0646">Protease inhibitor</keyword>
<organism evidence="7 8">
    <name type="scientific">Nyctibius grandis</name>
    <name type="common">Great potoo</name>
    <dbReference type="NCBI Taxonomy" id="48427"/>
    <lineage>
        <taxon>Eukaryota</taxon>
        <taxon>Metazoa</taxon>
        <taxon>Chordata</taxon>
        <taxon>Craniata</taxon>
        <taxon>Vertebrata</taxon>
        <taxon>Euteleostomi</taxon>
        <taxon>Archelosauria</taxon>
        <taxon>Archosauria</taxon>
        <taxon>Dinosauria</taxon>
        <taxon>Saurischia</taxon>
        <taxon>Theropoda</taxon>
        <taxon>Coelurosauria</taxon>
        <taxon>Aves</taxon>
        <taxon>Neognathae</taxon>
        <taxon>Neoaves</taxon>
        <taxon>Strisores</taxon>
        <taxon>Caprimulgiformes</taxon>
        <taxon>Nyctibiidae</taxon>
        <taxon>Nyctibius</taxon>
    </lineage>
</organism>
<evidence type="ECO:0000313" key="7">
    <source>
        <dbReference type="EMBL" id="NXQ83660.1"/>
    </source>
</evidence>
<comment type="caution">
    <text evidence="7">The sequence shown here is derived from an EMBL/GenBank/DDBJ whole genome shotgun (WGS) entry which is preliminary data.</text>
</comment>
<accession>A0A7L2GCQ9</accession>
<dbReference type="InterPro" id="IPR036058">
    <property type="entry name" value="Kazal_dom_sf"/>
</dbReference>
<keyword evidence="5" id="KW-1015">Disulfide bond</keyword>
<evidence type="ECO:0000256" key="2">
    <source>
        <dbReference type="ARBA" id="ARBA00022525"/>
    </source>
</evidence>
<dbReference type="GO" id="GO:0005576">
    <property type="term" value="C:extracellular region"/>
    <property type="evidence" value="ECO:0007669"/>
    <property type="project" value="UniProtKB-SubCell"/>
</dbReference>
<evidence type="ECO:0000256" key="5">
    <source>
        <dbReference type="ARBA" id="ARBA00023157"/>
    </source>
</evidence>
<proteinExistence type="predicted"/>
<dbReference type="EMBL" id="VWYG01009328">
    <property type="protein sequence ID" value="NXQ83660.1"/>
    <property type="molecule type" value="Genomic_DNA"/>
</dbReference>
<reference evidence="7 8" key="1">
    <citation type="submission" date="2019-09" db="EMBL/GenBank/DDBJ databases">
        <title>Bird 10,000 Genomes (B10K) Project - Family phase.</title>
        <authorList>
            <person name="Zhang G."/>
        </authorList>
    </citation>
    <scope>NUCLEOTIDE SEQUENCE [LARGE SCALE GENOMIC DNA]</scope>
    <source>
        <strain evidence="7">B10K-DU-001-56</strain>
        <tissue evidence="7">Muscle</tissue>
    </source>
</reference>
<dbReference type="Proteomes" id="UP000567826">
    <property type="component" value="Unassembled WGS sequence"/>
</dbReference>
<feature type="non-terminal residue" evidence="7">
    <location>
        <position position="54"/>
    </location>
</feature>
<dbReference type="PROSITE" id="PS00282">
    <property type="entry name" value="KAZAL_1"/>
    <property type="match status" value="1"/>
</dbReference>
<dbReference type="AlphaFoldDB" id="A0A7L2GCQ9"/>
<dbReference type="SUPFAM" id="SSF100895">
    <property type="entry name" value="Kazal-type serine protease inhibitors"/>
    <property type="match status" value="1"/>
</dbReference>
<keyword evidence="2" id="KW-0964">Secreted</keyword>
<dbReference type="SMART" id="SM00280">
    <property type="entry name" value="KAZAL"/>
    <property type="match status" value="1"/>
</dbReference>
<dbReference type="PANTHER" id="PTHR21312">
    <property type="entry name" value="SERINE PROTEASE INHIBITOR"/>
    <property type="match status" value="1"/>
</dbReference>
<name>A0A7L2GCQ9_NYCGR</name>
<protein>
    <submittedName>
        <fullName evidence="7">ISK1 inhibitor</fullName>
    </submittedName>
</protein>
<dbReference type="PROSITE" id="PS51465">
    <property type="entry name" value="KAZAL_2"/>
    <property type="match status" value="1"/>
</dbReference>
<dbReference type="Pfam" id="PF00050">
    <property type="entry name" value="Kazal_1"/>
    <property type="match status" value="1"/>
</dbReference>
<evidence type="ECO:0000256" key="1">
    <source>
        <dbReference type="ARBA" id="ARBA00004613"/>
    </source>
</evidence>
<keyword evidence="4" id="KW-0722">Serine protease inhibitor</keyword>
<dbReference type="OrthoDB" id="126772at2759"/>
<sequence length="54" mass="6004">ACGNYDLGGGCTRIFDPVCGTDNKLYGNECLLCVHNRQRNTNVRIKNRGMCQNP</sequence>
<gene>
    <name evidence="7" type="primary">Spink1</name>
    <name evidence="7" type="ORF">NYCGRA_R03112</name>
</gene>
<evidence type="ECO:0000313" key="8">
    <source>
        <dbReference type="Proteomes" id="UP000567826"/>
    </source>
</evidence>
<comment type="subcellular location">
    <subcellularLocation>
        <location evidence="1">Secreted</location>
    </subcellularLocation>
</comment>
<feature type="domain" description="Kazal-like" evidence="6">
    <location>
        <begin position="1"/>
        <end position="53"/>
    </location>
</feature>
<feature type="non-terminal residue" evidence="7">
    <location>
        <position position="1"/>
    </location>
</feature>
<evidence type="ECO:0000259" key="6">
    <source>
        <dbReference type="PROSITE" id="PS51465"/>
    </source>
</evidence>
<dbReference type="GO" id="GO:0004867">
    <property type="term" value="F:serine-type endopeptidase inhibitor activity"/>
    <property type="evidence" value="ECO:0007669"/>
    <property type="project" value="UniProtKB-KW"/>
</dbReference>